<evidence type="ECO:0000256" key="1">
    <source>
        <dbReference type="SAM" id="Phobius"/>
    </source>
</evidence>
<keyword evidence="1" id="KW-0472">Membrane</keyword>
<dbReference type="Proteomes" id="UP000062788">
    <property type="component" value="Unassembled WGS sequence"/>
</dbReference>
<accession>A0A118DMS6</accession>
<dbReference type="InterPro" id="IPR005572">
    <property type="entry name" value="Anti-sigma_E_RseA_N"/>
</dbReference>
<dbReference type="AlphaFoldDB" id="A0A118DMS6"/>
<evidence type="ECO:0000313" key="3">
    <source>
        <dbReference type="EMBL" id="KVE25402.1"/>
    </source>
</evidence>
<feature type="transmembrane region" description="Helical" evidence="1">
    <location>
        <begin position="103"/>
        <end position="121"/>
    </location>
</feature>
<comment type="caution">
    <text evidence="3">The sequence shown here is derived from an EMBL/GenBank/DDBJ whole genome shotgun (WGS) entry which is preliminary data.</text>
</comment>
<gene>
    <name evidence="3" type="ORF">WS67_18870</name>
</gene>
<dbReference type="SUPFAM" id="SSF89069">
    <property type="entry name" value="N-terminal, cytoplasmic domain of anti-sigmaE factor RseA"/>
    <property type="match status" value="1"/>
</dbReference>
<feature type="domain" description="Anti sigma-E protein RseA N-terminal" evidence="2">
    <location>
        <begin position="13"/>
        <end position="88"/>
    </location>
</feature>
<evidence type="ECO:0000313" key="4">
    <source>
        <dbReference type="Proteomes" id="UP000062788"/>
    </source>
</evidence>
<dbReference type="GO" id="GO:0016989">
    <property type="term" value="F:sigma factor antagonist activity"/>
    <property type="evidence" value="ECO:0007669"/>
    <property type="project" value="InterPro"/>
</dbReference>
<sequence length="200" mass="20899">MGSVSTQSQASSQRERVSALVDGEALDGLSLTQILAGLDDAGRSAWAHYHVIGDALRSDELTLESAESSAFMARLSASLAAQPHLLAPARGTARGLLGWRRRVAPAFAIAAAAATLTWIVVPQMQRIGAPGGAQLASAGVAPQAVLQRVSADQPALQDVNIIRDASLDQYLEAHQQFAQQPVVTGAMPVIRTAVATTQSR</sequence>
<evidence type="ECO:0000259" key="2">
    <source>
        <dbReference type="Pfam" id="PF03872"/>
    </source>
</evidence>
<organism evidence="3 4">
    <name type="scientific">Burkholderia singularis</name>
    <dbReference type="NCBI Taxonomy" id="1503053"/>
    <lineage>
        <taxon>Bacteria</taxon>
        <taxon>Pseudomonadati</taxon>
        <taxon>Pseudomonadota</taxon>
        <taxon>Betaproteobacteria</taxon>
        <taxon>Burkholderiales</taxon>
        <taxon>Burkholderiaceae</taxon>
        <taxon>Burkholderia</taxon>
        <taxon>pseudomallei group</taxon>
    </lineage>
</organism>
<dbReference type="InterPro" id="IPR036147">
    <property type="entry name" value="Anti-sigma_E_RseA_N_sf"/>
</dbReference>
<name>A0A118DMS6_9BURK</name>
<dbReference type="Gene3D" id="1.10.10.880">
    <property type="entry name" value="Anti sigma-E protein RseA, N-terminal domain"/>
    <property type="match status" value="1"/>
</dbReference>
<keyword evidence="1" id="KW-0812">Transmembrane</keyword>
<dbReference type="RefSeq" id="WP_059519330.1">
    <property type="nucleotide sequence ID" value="NZ_LOWA01000042.1"/>
</dbReference>
<keyword evidence="1" id="KW-1133">Transmembrane helix</keyword>
<proteinExistence type="predicted"/>
<protein>
    <submittedName>
        <fullName evidence="3">Anti-sigma factor</fullName>
    </submittedName>
</protein>
<keyword evidence="4" id="KW-1185">Reference proteome</keyword>
<dbReference type="Pfam" id="PF03872">
    <property type="entry name" value="RseA_N"/>
    <property type="match status" value="1"/>
</dbReference>
<reference evidence="3 4" key="1">
    <citation type="submission" date="2015-11" db="EMBL/GenBank/DDBJ databases">
        <title>Expanding the genomic diversity of Burkholderia species for the development of highly accurate diagnostics.</title>
        <authorList>
            <person name="Sahl J."/>
            <person name="Keim P."/>
            <person name="Wagner D."/>
        </authorList>
    </citation>
    <scope>NUCLEOTIDE SEQUENCE [LARGE SCALE GENOMIC DNA]</scope>
    <source>
        <strain evidence="3 4">TSV85</strain>
    </source>
</reference>
<dbReference type="EMBL" id="LOWA01000042">
    <property type="protein sequence ID" value="KVE25402.1"/>
    <property type="molecule type" value="Genomic_DNA"/>
</dbReference>
<dbReference type="OrthoDB" id="8561243at2"/>
<dbReference type="CDD" id="cd16328">
    <property type="entry name" value="RseA_N"/>
    <property type="match status" value="1"/>
</dbReference>